<dbReference type="RefSeq" id="WP_307284195.1">
    <property type="nucleotide sequence ID" value="NZ_JAUSVX010000023.1"/>
</dbReference>
<evidence type="ECO:0000256" key="1">
    <source>
        <dbReference type="SAM" id="MobiDB-lite"/>
    </source>
</evidence>
<dbReference type="Proteomes" id="UP001242480">
    <property type="component" value="Unassembled WGS sequence"/>
</dbReference>
<feature type="compositionally biased region" description="Low complexity" evidence="1">
    <location>
        <begin position="45"/>
        <end position="56"/>
    </location>
</feature>
<organism evidence="2 3">
    <name type="scientific">Labrys wisconsinensis</name>
    <dbReference type="NCBI Taxonomy" id="425677"/>
    <lineage>
        <taxon>Bacteria</taxon>
        <taxon>Pseudomonadati</taxon>
        <taxon>Pseudomonadota</taxon>
        <taxon>Alphaproteobacteria</taxon>
        <taxon>Hyphomicrobiales</taxon>
        <taxon>Xanthobacteraceae</taxon>
        <taxon>Labrys</taxon>
    </lineage>
</organism>
<name>A0ABU0JJN9_9HYPH</name>
<keyword evidence="3" id="KW-1185">Reference proteome</keyword>
<comment type="caution">
    <text evidence="2">The sequence shown here is derived from an EMBL/GenBank/DDBJ whole genome shotgun (WGS) entry which is preliminary data.</text>
</comment>
<evidence type="ECO:0000313" key="3">
    <source>
        <dbReference type="Proteomes" id="UP001242480"/>
    </source>
</evidence>
<protein>
    <submittedName>
        <fullName evidence="2">DNA-binding LacI/PurR family transcriptional regulator</fullName>
    </submittedName>
</protein>
<proteinExistence type="predicted"/>
<evidence type="ECO:0000313" key="2">
    <source>
        <dbReference type="EMBL" id="MDQ0474490.1"/>
    </source>
</evidence>
<accession>A0ABU0JJN9</accession>
<sequence>MKSGIIEVAHLSPASRRPRCRVLNDRGAAARISPETEEKVRAAARRSAMSRTASPRPWAPRSPLTIVAQPTKATIETRPAPASAAAHR</sequence>
<reference evidence="2 3" key="1">
    <citation type="submission" date="2023-07" db="EMBL/GenBank/DDBJ databases">
        <title>Genomic Encyclopedia of Type Strains, Phase IV (KMG-IV): sequencing the most valuable type-strain genomes for metagenomic binning, comparative biology and taxonomic classification.</title>
        <authorList>
            <person name="Goeker M."/>
        </authorList>
    </citation>
    <scope>NUCLEOTIDE SEQUENCE [LARGE SCALE GENOMIC DNA]</scope>
    <source>
        <strain evidence="2 3">DSM 19619</strain>
    </source>
</reference>
<keyword evidence="2" id="KW-0238">DNA-binding</keyword>
<dbReference type="GO" id="GO:0003677">
    <property type="term" value="F:DNA binding"/>
    <property type="evidence" value="ECO:0007669"/>
    <property type="project" value="UniProtKB-KW"/>
</dbReference>
<dbReference type="EMBL" id="JAUSVX010000023">
    <property type="protein sequence ID" value="MDQ0474490.1"/>
    <property type="molecule type" value="Genomic_DNA"/>
</dbReference>
<feature type="region of interest" description="Disordered" evidence="1">
    <location>
        <begin position="32"/>
        <end position="88"/>
    </location>
</feature>
<gene>
    <name evidence="2" type="ORF">QO011_007531</name>
</gene>